<dbReference type="EC" id="3.6.1.41" evidence="5"/>
<dbReference type="CDD" id="cd07422">
    <property type="entry name" value="MPP_ApaH"/>
    <property type="match status" value="1"/>
</dbReference>
<accession>A0A0W0ZB49</accession>
<organism evidence="7 8">
    <name type="scientific">Legionella spiritensis</name>
    <dbReference type="NCBI Taxonomy" id="452"/>
    <lineage>
        <taxon>Bacteria</taxon>
        <taxon>Pseudomonadati</taxon>
        <taxon>Pseudomonadota</taxon>
        <taxon>Gammaproteobacteria</taxon>
        <taxon>Legionellales</taxon>
        <taxon>Legionellaceae</taxon>
        <taxon>Legionella</taxon>
    </lineage>
</organism>
<evidence type="ECO:0000256" key="1">
    <source>
        <dbReference type="ARBA" id="ARBA00003413"/>
    </source>
</evidence>
<evidence type="ECO:0000313" key="7">
    <source>
        <dbReference type="EMBL" id="KTD66324.1"/>
    </source>
</evidence>
<dbReference type="NCBIfam" id="NF001204">
    <property type="entry name" value="PRK00166.1"/>
    <property type="match status" value="1"/>
</dbReference>
<evidence type="ECO:0000256" key="5">
    <source>
        <dbReference type="HAMAP-Rule" id="MF_00199"/>
    </source>
</evidence>
<dbReference type="PANTHER" id="PTHR40942">
    <property type="match status" value="1"/>
</dbReference>
<dbReference type="GO" id="GO:0008803">
    <property type="term" value="F:bis(5'-nucleosyl)-tetraphosphatase (symmetrical) activity"/>
    <property type="evidence" value="ECO:0007669"/>
    <property type="project" value="UniProtKB-UniRule"/>
</dbReference>
<dbReference type="OrthoDB" id="9807890at2"/>
<dbReference type="InterPro" id="IPR004843">
    <property type="entry name" value="Calcineurin-like_PHP"/>
</dbReference>
<protein>
    <recommendedName>
        <fullName evidence="5">Bis(5'-nucleosyl)-tetraphosphatase, symmetrical</fullName>
        <ecNumber evidence="5">3.6.1.41</ecNumber>
    </recommendedName>
    <alternativeName>
        <fullName evidence="5">Ap4A hydrolase</fullName>
    </alternativeName>
    <alternativeName>
        <fullName evidence="5">Diadenosine 5',5'''-P1,P4-tetraphosphate pyrophosphohydrolase</fullName>
    </alternativeName>
    <alternativeName>
        <fullName evidence="5">Diadenosine tetraphosphatase</fullName>
    </alternativeName>
</protein>
<name>A0A0W0ZB49_LEGSP</name>
<comment type="function">
    <text evidence="1 5">Hydrolyzes diadenosine 5',5'''-P1,P4-tetraphosphate to yield ADP.</text>
</comment>
<dbReference type="PIRSF" id="PIRSF000903">
    <property type="entry name" value="B5n-ttraPtase_sm"/>
    <property type="match status" value="1"/>
</dbReference>
<dbReference type="InterPro" id="IPR004617">
    <property type="entry name" value="ApaH"/>
</dbReference>
<keyword evidence="3 5" id="KW-0378">Hydrolase</keyword>
<comment type="similarity">
    <text evidence="2 5">Belongs to the Ap4A hydrolase family.</text>
</comment>
<dbReference type="HAMAP" id="MF_00199">
    <property type="entry name" value="ApaH"/>
    <property type="match status" value="1"/>
</dbReference>
<gene>
    <name evidence="5 7" type="primary">apaH</name>
    <name evidence="7" type="ORF">Lspi_0087</name>
</gene>
<evidence type="ECO:0000256" key="4">
    <source>
        <dbReference type="ARBA" id="ARBA00049417"/>
    </source>
</evidence>
<reference evidence="7 8" key="1">
    <citation type="submission" date="2015-11" db="EMBL/GenBank/DDBJ databases">
        <title>Genomic analysis of 38 Legionella species identifies large and diverse effector repertoires.</title>
        <authorList>
            <person name="Burstein D."/>
            <person name="Amaro F."/>
            <person name="Zusman T."/>
            <person name="Lifshitz Z."/>
            <person name="Cohen O."/>
            <person name="Gilbert J.A."/>
            <person name="Pupko T."/>
            <person name="Shuman H.A."/>
            <person name="Segal G."/>
        </authorList>
    </citation>
    <scope>NUCLEOTIDE SEQUENCE [LARGE SCALE GENOMIC DNA]</scope>
    <source>
        <strain evidence="7 8">Mt.St.Helens-9</strain>
    </source>
</reference>
<proteinExistence type="inferred from homology"/>
<dbReference type="EMBL" id="LNYX01000001">
    <property type="protein sequence ID" value="KTD66324.1"/>
    <property type="molecule type" value="Genomic_DNA"/>
</dbReference>
<evidence type="ECO:0000256" key="2">
    <source>
        <dbReference type="ARBA" id="ARBA00005419"/>
    </source>
</evidence>
<dbReference type="Gene3D" id="3.60.21.10">
    <property type="match status" value="1"/>
</dbReference>
<dbReference type="InterPro" id="IPR029052">
    <property type="entry name" value="Metallo-depent_PP-like"/>
</dbReference>
<sequence length="272" mass="30971">MSDYAIGDVQGCYEPLVRLLEQIRFNEHRDRLWFVGDLVNRGPQSLQVLRLIKALPVPPRITLGNHDLHLLSTLFGEPVKNNEDDTLHDILIAEDGEELGHWLRNQSILHYDETLNVVMCHAGIAPMWDLKQARRHARELEQAIAGPDYREFFSHMYGNHPDVWSDDLAGMDRLRVITNYFTRMRFCDVQGRLILNYKGTIAKAPPGLMPWFAVPGRLSVSADVVFGHWAALQGQCPDPRIHAIDGGCLWGGELIALRLQDRKRFAVPGLRP</sequence>
<dbReference type="PATRIC" id="fig|452.5.peg.98"/>
<feature type="domain" description="Calcineurin-like phosphoesterase" evidence="6">
    <location>
        <begin position="5"/>
        <end position="155"/>
    </location>
</feature>
<dbReference type="RefSeq" id="WP_058482029.1">
    <property type="nucleotide sequence ID" value="NZ_CAAAII010000002.1"/>
</dbReference>
<comment type="caution">
    <text evidence="7">The sequence shown here is derived from an EMBL/GenBank/DDBJ whole genome shotgun (WGS) entry which is preliminary data.</text>
</comment>
<dbReference type="NCBIfam" id="TIGR00668">
    <property type="entry name" value="apaH"/>
    <property type="match status" value="1"/>
</dbReference>
<dbReference type="PANTHER" id="PTHR40942:SF4">
    <property type="entry name" value="CYTOCHROME C5"/>
    <property type="match status" value="1"/>
</dbReference>
<evidence type="ECO:0000259" key="6">
    <source>
        <dbReference type="Pfam" id="PF00149"/>
    </source>
</evidence>
<evidence type="ECO:0000313" key="8">
    <source>
        <dbReference type="Proteomes" id="UP000054877"/>
    </source>
</evidence>
<evidence type="ECO:0000256" key="3">
    <source>
        <dbReference type="ARBA" id="ARBA00022801"/>
    </source>
</evidence>
<dbReference type="SUPFAM" id="SSF56300">
    <property type="entry name" value="Metallo-dependent phosphatases"/>
    <property type="match status" value="1"/>
</dbReference>
<comment type="catalytic activity">
    <reaction evidence="4 5">
        <text>P(1),P(4)-bis(5'-adenosyl) tetraphosphate + H2O = 2 ADP + 2 H(+)</text>
        <dbReference type="Rhea" id="RHEA:24252"/>
        <dbReference type="ChEBI" id="CHEBI:15377"/>
        <dbReference type="ChEBI" id="CHEBI:15378"/>
        <dbReference type="ChEBI" id="CHEBI:58141"/>
        <dbReference type="ChEBI" id="CHEBI:456216"/>
        <dbReference type="EC" id="3.6.1.41"/>
    </reaction>
</comment>
<dbReference type="STRING" id="452.Lspi_0087"/>
<dbReference type="AlphaFoldDB" id="A0A0W0ZB49"/>
<keyword evidence="8" id="KW-1185">Reference proteome</keyword>
<dbReference type="Pfam" id="PF00149">
    <property type="entry name" value="Metallophos"/>
    <property type="match status" value="1"/>
</dbReference>
<dbReference type="Proteomes" id="UP000054877">
    <property type="component" value="Unassembled WGS sequence"/>
</dbReference>